<dbReference type="Proteomes" id="UP000652760">
    <property type="component" value="Unassembled WGS sequence"/>
</dbReference>
<dbReference type="PANTHER" id="PTHR10204:SF34">
    <property type="entry name" value="NAD(P)H DEHYDROGENASE [QUINONE] 1 ISOFORM 1"/>
    <property type="match status" value="1"/>
</dbReference>
<dbReference type="SUPFAM" id="SSF52218">
    <property type="entry name" value="Flavoproteins"/>
    <property type="match status" value="1"/>
</dbReference>
<gene>
    <name evidence="4" type="ORF">JHL17_03895</name>
</gene>
<evidence type="ECO:0000256" key="1">
    <source>
        <dbReference type="ARBA" id="ARBA00006252"/>
    </source>
</evidence>
<name>A0ABS1EZE4_9PROT</name>
<comment type="similarity">
    <text evidence="1">Belongs to the NAD(P)H dehydrogenase (quinone) family.</text>
</comment>
<keyword evidence="5" id="KW-1185">Reference proteome</keyword>
<dbReference type="PANTHER" id="PTHR10204">
    <property type="entry name" value="NAD P H OXIDOREDUCTASE-RELATED"/>
    <property type="match status" value="1"/>
</dbReference>
<dbReference type="InterPro" id="IPR051545">
    <property type="entry name" value="NAD(P)H_dehydrogenase_qn"/>
</dbReference>
<dbReference type="InterPro" id="IPR029039">
    <property type="entry name" value="Flavoprotein-like_sf"/>
</dbReference>
<evidence type="ECO:0000256" key="2">
    <source>
        <dbReference type="ARBA" id="ARBA00023002"/>
    </source>
</evidence>
<evidence type="ECO:0000259" key="3">
    <source>
        <dbReference type="Pfam" id="PF02525"/>
    </source>
</evidence>
<organism evidence="4 5">
    <name type="scientific">Azospirillum endophyticum</name>
    <dbReference type="NCBI Taxonomy" id="2800326"/>
    <lineage>
        <taxon>Bacteria</taxon>
        <taxon>Pseudomonadati</taxon>
        <taxon>Pseudomonadota</taxon>
        <taxon>Alphaproteobacteria</taxon>
        <taxon>Rhodospirillales</taxon>
        <taxon>Azospirillaceae</taxon>
        <taxon>Azospirillum</taxon>
    </lineage>
</organism>
<evidence type="ECO:0000313" key="4">
    <source>
        <dbReference type="EMBL" id="MBK1836544.1"/>
    </source>
</evidence>
<evidence type="ECO:0000313" key="5">
    <source>
        <dbReference type="Proteomes" id="UP000652760"/>
    </source>
</evidence>
<keyword evidence="2" id="KW-0560">Oxidoreductase</keyword>
<dbReference type="RefSeq" id="WP_200190741.1">
    <property type="nucleotide sequence ID" value="NZ_JAENHM010000013.1"/>
</dbReference>
<dbReference type="InterPro" id="IPR003680">
    <property type="entry name" value="Flavodoxin_fold"/>
</dbReference>
<accession>A0ABS1EZE4</accession>
<feature type="domain" description="Flavodoxin-like fold" evidence="3">
    <location>
        <begin position="1"/>
        <end position="210"/>
    </location>
</feature>
<dbReference type="Pfam" id="PF02525">
    <property type="entry name" value="Flavodoxin_2"/>
    <property type="match status" value="1"/>
</dbReference>
<comment type="caution">
    <text evidence="4">The sequence shown here is derived from an EMBL/GenBank/DDBJ whole genome shotgun (WGS) entry which is preliminary data.</text>
</comment>
<sequence>MNVLIVFAHPEAHSFCGALKDTAVERLTALGYTVEVSDLYRQGFSPIGGPADFRHELADGPFNYQTEQRRAHANGSYANDVATEQAKVARADLLMLNFPLWWFGPPAILKGWIDRVLSVGFAYDSDRRFDRAPLRGRKGMVTVTTGSPVERFTAGTPRAYASVEDTLMPLQKGLFGYIGLEPIPPFLAFAPARSPEEDRQALLRHYAEHLTAAAGLDGGAQRALHTNGA</sequence>
<dbReference type="Gene3D" id="3.40.50.360">
    <property type="match status" value="1"/>
</dbReference>
<protein>
    <submittedName>
        <fullName evidence="4">NAD(P)H-dependent oxidoreductase</fullName>
    </submittedName>
</protein>
<reference evidence="5" key="1">
    <citation type="submission" date="2021-01" db="EMBL/GenBank/DDBJ databases">
        <title>Genome public.</title>
        <authorList>
            <person name="Liu C."/>
            <person name="Sun Q."/>
        </authorList>
    </citation>
    <scope>NUCLEOTIDE SEQUENCE [LARGE SCALE GENOMIC DNA]</scope>
    <source>
        <strain evidence="5">YIM B02556</strain>
    </source>
</reference>
<dbReference type="EMBL" id="JAENHM010000013">
    <property type="protein sequence ID" value="MBK1836544.1"/>
    <property type="molecule type" value="Genomic_DNA"/>
</dbReference>
<proteinExistence type="inferred from homology"/>